<reference evidence="2" key="1">
    <citation type="submission" date="2020-02" db="EMBL/GenBank/DDBJ databases">
        <authorList>
            <person name="Meier V. D."/>
        </authorList>
    </citation>
    <scope>NUCLEOTIDE SEQUENCE</scope>
    <source>
        <strain evidence="2">AVDCRST_MAG01</strain>
    </source>
</reference>
<feature type="non-terminal residue" evidence="2">
    <location>
        <position position="1"/>
    </location>
</feature>
<evidence type="ECO:0000256" key="1">
    <source>
        <dbReference type="SAM" id="MobiDB-lite"/>
    </source>
</evidence>
<dbReference type="EMBL" id="CADCUW010000441">
    <property type="protein sequence ID" value="CAA9437885.1"/>
    <property type="molecule type" value="Genomic_DNA"/>
</dbReference>
<evidence type="ECO:0000313" key="2">
    <source>
        <dbReference type="EMBL" id="CAA9437885.1"/>
    </source>
</evidence>
<feature type="region of interest" description="Disordered" evidence="1">
    <location>
        <begin position="1"/>
        <end position="60"/>
    </location>
</feature>
<gene>
    <name evidence="2" type="ORF">AVDCRST_MAG01-01-3395</name>
</gene>
<feature type="non-terminal residue" evidence="2">
    <location>
        <position position="60"/>
    </location>
</feature>
<dbReference type="AlphaFoldDB" id="A0A6J4QDQ6"/>
<sequence length="60" mass="6274">GQDADQEQQNLRRPGPLVPAAVRAPASQDDPAWPEEPGAGPLWGPGGPRSPARGLQAPER</sequence>
<protein>
    <submittedName>
        <fullName evidence="2">Uncharacterized protein</fullName>
    </submittedName>
</protein>
<accession>A0A6J4QDQ6</accession>
<proteinExistence type="predicted"/>
<name>A0A6J4QDQ6_9ACTN</name>
<organism evidence="2">
    <name type="scientific">uncultured Rubrobacteraceae bacterium</name>
    <dbReference type="NCBI Taxonomy" id="349277"/>
    <lineage>
        <taxon>Bacteria</taxon>
        <taxon>Bacillati</taxon>
        <taxon>Actinomycetota</taxon>
        <taxon>Rubrobacteria</taxon>
        <taxon>Rubrobacterales</taxon>
        <taxon>Rubrobacteraceae</taxon>
        <taxon>environmental samples</taxon>
    </lineage>
</organism>